<reference evidence="1" key="1">
    <citation type="submission" date="2023-05" db="EMBL/GenBank/DDBJ databases">
        <title>Nepenthes gracilis genome sequencing.</title>
        <authorList>
            <person name="Fukushima K."/>
        </authorList>
    </citation>
    <scope>NUCLEOTIDE SEQUENCE</scope>
    <source>
        <strain evidence="1">SING2019-196</strain>
    </source>
</reference>
<evidence type="ECO:0000313" key="2">
    <source>
        <dbReference type="Proteomes" id="UP001279734"/>
    </source>
</evidence>
<keyword evidence="2" id="KW-1185">Reference proteome</keyword>
<comment type="caution">
    <text evidence="1">The sequence shown here is derived from an EMBL/GenBank/DDBJ whole genome shotgun (WGS) entry which is preliminary data.</text>
</comment>
<evidence type="ECO:0000313" key="1">
    <source>
        <dbReference type="EMBL" id="GMH23739.1"/>
    </source>
</evidence>
<gene>
    <name evidence="1" type="ORF">Nepgr_025582</name>
</gene>
<dbReference type="AlphaFoldDB" id="A0AAD3T6N4"/>
<dbReference type="Proteomes" id="UP001279734">
    <property type="component" value="Unassembled WGS sequence"/>
</dbReference>
<accession>A0AAD3T6N4</accession>
<dbReference type="EMBL" id="BSYO01000026">
    <property type="protein sequence ID" value="GMH23739.1"/>
    <property type="molecule type" value="Genomic_DNA"/>
</dbReference>
<proteinExistence type="predicted"/>
<organism evidence="1 2">
    <name type="scientific">Nepenthes gracilis</name>
    <name type="common">Slender pitcher plant</name>
    <dbReference type="NCBI Taxonomy" id="150966"/>
    <lineage>
        <taxon>Eukaryota</taxon>
        <taxon>Viridiplantae</taxon>
        <taxon>Streptophyta</taxon>
        <taxon>Embryophyta</taxon>
        <taxon>Tracheophyta</taxon>
        <taxon>Spermatophyta</taxon>
        <taxon>Magnoliopsida</taxon>
        <taxon>eudicotyledons</taxon>
        <taxon>Gunneridae</taxon>
        <taxon>Pentapetalae</taxon>
        <taxon>Caryophyllales</taxon>
        <taxon>Nepenthaceae</taxon>
        <taxon>Nepenthes</taxon>
    </lineage>
</organism>
<protein>
    <submittedName>
        <fullName evidence="1">Uncharacterized protein</fullName>
    </submittedName>
</protein>
<sequence>MRTLGEEVPIHEGKVAKPQGNLAYQILGDPKDAIFLSNAALPITAAPGREAPAASSVFTIRNHLFGSNRAAIALKCPSDLDDRTIENSHRRFIGLQLRVTNTHVAGHTTNSLAFNLRKKALQSEGSKLQELPSKLRHHSPSNLHQPLRYAHIHRSWKRHDPQHYQSCQYNL</sequence>
<name>A0AAD3T6N4_NEPGR</name>